<proteinExistence type="predicted"/>
<keyword evidence="1" id="KW-0175">Coiled coil</keyword>
<protein>
    <submittedName>
        <fullName evidence="2">Uncharacterized protein</fullName>
    </submittedName>
</protein>
<organism evidence="2 3">
    <name type="scientific">Paramecium pentaurelia</name>
    <dbReference type="NCBI Taxonomy" id="43138"/>
    <lineage>
        <taxon>Eukaryota</taxon>
        <taxon>Sar</taxon>
        <taxon>Alveolata</taxon>
        <taxon>Ciliophora</taxon>
        <taxon>Intramacronucleata</taxon>
        <taxon>Oligohymenophorea</taxon>
        <taxon>Peniculida</taxon>
        <taxon>Parameciidae</taxon>
        <taxon>Paramecium</taxon>
    </lineage>
</organism>
<name>A0A8S1XN65_9CILI</name>
<evidence type="ECO:0000256" key="1">
    <source>
        <dbReference type="SAM" id="Coils"/>
    </source>
</evidence>
<evidence type="ECO:0000313" key="3">
    <source>
        <dbReference type="Proteomes" id="UP000689195"/>
    </source>
</evidence>
<gene>
    <name evidence="2" type="ORF">PPENT_87.1.T1300085</name>
</gene>
<feature type="coiled-coil region" evidence="1">
    <location>
        <begin position="45"/>
        <end position="81"/>
    </location>
</feature>
<dbReference type="AlphaFoldDB" id="A0A8S1XN65"/>
<reference evidence="2" key="1">
    <citation type="submission" date="2021-01" db="EMBL/GenBank/DDBJ databases">
        <authorList>
            <consortium name="Genoscope - CEA"/>
            <person name="William W."/>
        </authorList>
    </citation>
    <scope>NUCLEOTIDE SEQUENCE</scope>
</reference>
<sequence length="173" mass="20567">MQQTSILPQQQIVHFSNTTNRSQRSLSPNERILQNRRDSCYDYGSQVSKEQFNMLEQKVKKQQKENKANLKLKLLENIENEQTTQVTFKTTKEELHKVVDQLMVAFKEQQNNQKIQQEKQNQERTQVAVQAPVQSQVQQCPPPNPIPIPIPTPCYNNYKKKRRCWVMRFLRHF</sequence>
<keyword evidence="3" id="KW-1185">Reference proteome</keyword>
<comment type="caution">
    <text evidence="2">The sequence shown here is derived from an EMBL/GenBank/DDBJ whole genome shotgun (WGS) entry which is preliminary data.</text>
</comment>
<dbReference type="EMBL" id="CAJJDO010000130">
    <property type="protein sequence ID" value="CAD8202188.1"/>
    <property type="molecule type" value="Genomic_DNA"/>
</dbReference>
<evidence type="ECO:0000313" key="2">
    <source>
        <dbReference type="EMBL" id="CAD8202188.1"/>
    </source>
</evidence>
<dbReference type="Proteomes" id="UP000689195">
    <property type="component" value="Unassembled WGS sequence"/>
</dbReference>
<accession>A0A8S1XN65</accession>